<dbReference type="SUPFAM" id="SSF48452">
    <property type="entry name" value="TPR-like"/>
    <property type="match status" value="3"/>
</dbReference>
<dbReference type="Pfam" id="PF13424">
    <property type="entry name" value="TPR_12"/>
    <property type="match status" value="3"/>
</dbReference>
<dbReference type="NCBIfam" id="NF040586">
    <property type="entry name" value="FxSxx_TPR"/>
    <property type="match status" value="1"/>
</dbReference>
<dbReference type="EMBL" id="JAINUL010000001">
    <property type="protein sequence ID" value="MCC0093245.1"/>
    <property type="molecule type" value="Genomic_DNA"/>
</dbReference>
<dbReference type="Gene3D" id="3.40.50.300">
    <property type="entry name" value="P-loop containing nucleotide triphosphate hydrolases"/>
    <property type="match status" value="1"/>
</dbReference>
<proteinExistence type="predicted"/>
<evidence type="ECO:0000259" key="2">
    <source>
        <dbReference type="Pfam" id="PF13191"/>
    </source>
</evidence>
<dbReference type="SMART" id="SM00028">
    <property type="entry name" value="TPR"/>
    <property type="match status" value="3"/>
</dbReference>
<evidence type="ECO:0000313" key="3">
    <source>
        <dbReference type="EMBL" id="MCC0093245.1"/>
    </source>
</evidence>
<dbReference type="RefSeq" id="WP_229333909.1">
    <property type="nucleotide sequence ID" value="NZ_JAINUL010000001.1"/>
</dbReference>
<reference evidence="3 4" key="1">
    <citation type="submission" date="2021-08" db="EMBL/GenBank/DDBJ databases">
        <title>Genomic Architecture of Streptomyces flavotricini NGL1 and Streptomyces erythrochromogenes HMS4 With Differential Plant Beneficial attributes and laccase production capabilities.</title>
        <authorList>
            <person name="Salwan R."/>
            <person name="Kaur R."/>
            <person name="Sharma V."/>
        </authorList>
    </citation>
    <scope>NUCLEOTIDE SEQUENCE [LARGE SCALE GENOMIC DNA]</scope>
    <source>
        <strain evidence="3 4">NGL1</strain>
    </source>
</reference>
<dbReference type="PRINTS" id="PR00364">
    <property type="entry name" value="DISEASERSIST"/>
</dbReference>
<name>A0ABS8DWS2_9ACTN</name>
<gene>
    <name evidence="3" type="ORF">K7B10_00140</name>
</gene>
<keyword evidence="1" id="KW-0472">Membrane</keyword>
<accession>A0ABS8DWS2</accession>
<dbReference type="InterPro" id="IPR019734">
    <property type="entry name" value="TPR_rpt"/>
</dbReference>
<dbReference type="PANTHER" id="PTHR46082">
    <property type="entry name" value="ATP/GTP-BINDING PROTEIN-RELATED"/>
    <property type="match status" value="1"/>
</dbReference>
<evidence type="ECO:0000256" key="1">
    <source>
        <dbReference type="SAM" id="Phobius"/>
    </source>
</evidence>
<feature type="transmembrane region" description="Helical" evidence="1">
    <location>
        <begin position="25"/>
        <end position="44"/>
    </location>
</feature>
<keyword evidence="1" id="KW-1133">Transmembrane helix</keyword>
<dbReference type="InterPro" id="IPR041664">
    <property type="entry name" value="AAA_16"/>
</dbReference>
<dbReference type="InterPro" id="IPR011990">
    <property type="entry name" value="TPR-like_helical_dom_sf"/>
</dbReference>
<dbReference type="Proteomes" id="UP001520654">
    <property type="component" value="Unassembled WGS sequence"/>
</dbReference>
<evidence type="ECO:0000313" key="4">
    <source>
        <dbReference type="Proteomes" id="UP001520654"/>
    </source>
</evidence>
<dbReference type="PANTHER" id="PTHR46082:SF6">
    <property type="entry name" value="AAA+ ATPASE DOMAIN-CONTAINING PROTEIN-RELATED"/>
    <property type="match status" value="1"/>
</dbReference>
<dbReference type="InterPro" id="IPR027417">
    <property type="entry name" value="P-loop_NTPase"/>
</dbReference>
<dbReference type="InterPro" id="IPR053137">
    <property type="entry name" value="NLR-like"/>
</dbReference>
<comment type="caution">
    <text evidence="3">The sequence shown here is derived from an EMBL/GenBank/DDBJ whole genome shotgun (WGS) entry which is preliminary data.</text>
</comment>
<sequence>MAWGVVALVTNYVTAEVPGWAKIPWLVWSVLAILVVVAVGLGLWNRHLDAGAGSAAGPARLAPVDRVVAAAAAGSLAAPRLRTALRGRDAELAALRRLLDRPRERFAVVCGTGGIGKTTLATALAEHAKDKGQAVFWVTWRGRAQFGEDMLRVAVACGLPEETMEAARTGRVPLADVVWGQLSERGKWLLVLDNLDDPENLGPQGSGPLADYRGWVRPGGGGLLLVTSRDTRAHTWGPDADLTRLEPLNEQPGADLLLDLAPSAGDRPDAELLAARLGGLPLALQAAGRYLAAPGSRYRTFATYTTALDIELGSLLAAPHPESSDPDVARTVVRHTWELSLDQLAHDGNDLASPVLHLLALMAPAPVPLAFLTPELVHEATGGPADPVRIEAAINGLHAYGLLQTPTTDPTGTTPAQINLHPLIREITAHTRTSESPNPTPWYDALTHQLARSVQAAEAAGTAGWPVAVLLVPHALAFAARRDGGDTVIQTVCQLADLQRAAGQATNALALTEIGLEQIESRFGVDHPVSLTSRNNLGVALFDLGRHQEAADLHTTTLATRERVLHSDDPDILQSRSNLAVALHALGRYQEAADLYTSTLAARERVLGPDHPDTLTSSNNVAGSLHSLRRHQEAADLHTATLATRERVLGPDHPDTLTSSSNLAYALNALGRHQEAADLNASTLAARERTLGSNHPDTLTSGNNLACTLNALGRHQEAADLHTATLATLQRVAGPHHPRTLSSRNDLAEALLGLGRHQMAIDLHTATFVARERVLGPDHPDTLTSRNNLAAAQQCLQAGTQRGRRWRVRRVRP</sequence>
<protein>
    <submittedName>
        <fullName evidence="3">Tetratricopeptide repeat protein</fullName>
    </submittedName>
</protein>
<dbReference type="SUPFAM" id="SSF52540">
    <property type="entry name" value="P-loop containing nucleoside triphosphate hydrolases"/>
    <property type="match status" value="1"/>
</dbReference>
<keyword evidence="1" id="KW-0812">Transmembrane</keyword>
<keyword evidence="4" id="KW-1185">Reference proteome</keyword>
<dbReference type="Pfam" id="PF13191">
    <property type="entry name" value="AAA_16"/>
    <property type="match status" value="1"/>
</dbReference>
<dbReference type="Gene3D" id="1.25.40.10">
    <property type="entry name" value="Tetratricopeptide repeat domain"/>
    <property type="match status" value="2"/>
</dbReference>
<dbReference type="Pfam" id="PF13374">
    <property type="entry name" value="TPR_10"/>
    <property type="match status" value="1"/>
</dbReference>
<organism evidence="3 4">
    <name type="scientific">Streptomyces flavotricini</name>
    <dbReference type="NCBI Taxonomy" id="66888"/>
    <lineage>
        <taxon>Bacteria</taxon>
        <taxon>Bacillati</taxon>
        <taxon>Actinomycetota</taxon>
        <taxon>Actinomycetes</taxon>
        <taxon>Kitasatosporales</taxon>
        <taxon>Streptomycetaceae</taxon>
        <taxon>Streptomyces</taxon>
    </lineage>
</organism>
<feature type="domain" description="Orc1-like AAA ATPase" evidence="2">
    <location>
        <begin position="85"/>
        <end position="145"/>
    </location>
</feature>